<dbReference type="RefSeq" id="XP_046011992.1">
    <property type="nucleotide sequence ID" value="XM_046154315.1"/>
</dbReference>
<organism evidence="2 3">
    <name type="scientific">Microdochium trichocladiopsis</name>
    <dbReference type="NCBI Taxonomy" id="1682393"/>
    <lineage>
        <taxon>Eukaryota</taxon>
        <taxon>Fungi</taxon>
        <taxon>Dikarya</taxon>
        <taxon>Ascomycota</taxon>
        <taxon>Pezizomycotina</taxon>
        <taxon>Sordariomycetes</taxon>
        <taxon>Xylariomycetidae</taxon>
        <taxon>Xylariales</taxon>
        <taxon>Microdochiaceae</taxon>
        <taxon>Microdochium</taxon>
    </lineage>
</organism>
<dbReference type="EMBL" id="JAGTJQ010000006">
    <property type="protein sequence ID" value="KAH7029704.1"/>
    <property type="molecule type" value="Genomic_DNA"/>
</dbReference>
<feature type="compositionally biased region" description="Basic and acidic residues" evidence="1">
    <location>
        <begin position="223"/>
        <end position="236"/>
    </location>
</feature>
<dbReference type="AlphaFoldDB" id="A0A9P8Y5F0"/>
<accession>A0A9P8Y5F0</accession>
<dbReference type="GeneID" id="70183861"/>
<sequence length="243" mass="26633">MRGPVAAFGAVLQLLPVLKSWKSVVVLLLALAWLRWIGGHIKLTTIRAQESKDDRDKAFENMSISVAPTQRAAIDASHEAYQCSSVTKDIIDFISKVVISFGLLALVFWDSQDFMLVVKSAHALYKLNDISGKWFEASAKSETAVKAIKSYKKSTGDHGRTTGKTWKSWVGAFHLGSLSCLEDSRRCGKVVMQLLIKSPLALSGSLSKPAEGTRELRSKCAAERQAHSNDRGRLAKDLPNAFG</sequence>
<feature type="region of interest" description="Disordered" evidence="1">
    <location>
        <begin position="223"/>
        <end position="243"/>
    </location>
</feature>
<dbReference type="OrthoDB" id="10392525at2759"/>
<name>A0A9P8Y5F0_9PEZI</name>
<comment type="caution">
    <text evidence="2">The sequence shown here is derived from an EMBL/GenBank/DDBJ whole genome shotgun (WGS) entry which is preliminary data.</text>
</comment>
<protein>
    <submittedName>
        <fullName evidence="2">Uncharacterized protein</fullName>
    </submittedName>
</protein>
<gene>
    <name evidence="2" type="ORF">B0I36DRAFT_326247</name>
</gene>
<evidence type="ECO:0000256" key="1">
    <source>
        <dbReference type="SAM" id="MobiDB-lite"/>
    </source>
</evidence>
<proteinExistence type="predicted"/>
<evidence type="ECO:0000313" key="3">
    <source>
        <dbReference type="Proteomes" id="UP000756346"/>
    </source>
</evidence>
<reference evidence="2" key="1">
    <citation type="journal article" date="2021" name="Nat. Commun.">
        <title>Genetic determinants of endophytism in the Arabidopsis root mycobiome.</title>
        <authorList>
            <person name="Mesny F."/>
            <person name="Miyauchi S."/>
            <person name="Thiergart T."/>
            <person name="Pickel B."/>
            <person name="Atanasova L."/>
            <person name="Karlsson M."/>
            <person name="Huettel B."/>
            <person name="Barry K.W."/>
            <person name="Haridas S."/>
            <person name="Chen C."/>
            <person name="Bauer D."/>
            <person name="Andreopoulos W."/>
            <person name="Pangilinan J."/>
            <person name="LaButti K."/>
            <person name="Riley R."/>
            <person name="Lipzen A."/>
            <person name="Clum A."/>
            <person name="Drula E."/>
            <person name="Henrissat B."/>
            <person name="Kohler A."/>
            <person name="Grigoriev I.V."/>
            <person name="Martin F.M."/>
            <person name="Hacquard S."/>
        </authorList>
    </citation>
    <scope>NUCLEOTIDE SEQUENCE</scope>
    <source>
        <strain evidence="2">MPI-CAGE-CH-0230</strain>
    </source>
</reference>
<evidence type="ECO:0000313" key="2">
    <source>
        <dbReference type="EMBL" id="KAH7029704.1"/>
    </source>
</evidence>
<keyword evidence="3" id="KW-1185">Reference proteome</keyword>
<dbReference type="Proteomes" id="UP000756346">
    <property type="component" value="Unassembled WGS sequence"/>
</dbReference>